<dbReference type="GO" id="GO:0004673">
    <property type="term" value="F:protein histidine kinase activity"/>
    <property type="evidence" value="ECO:0007669"/>
    <property type="project" value="UniProtKB-EC"/>
</dbReference>
<dbReference type="Gene3D" id="3.30.450.20">
    <property type="entry name" value="PAS domain"/>
    <property type="match status" value="2"/>
</dbReference>
<evidence type="ECO:0000256" key="2">
    <source>
        <dbReference type="ARBA" id="ARBA00012438"/>
    </source>
</evidence>
<evidence type="ECO:0000313" key="10">
    <source>
        <dbReference type="Proteomes" id="UP000011715"/>
    </source>
</evidence>
<dbReference type="EMBL" id="GL876971">
    <property type="protein sequence ID" value="KLU88022.1"/>
    <property type="molecule type" value="Genomic_DNA"/>
</dbReference>
<dbReference type="EMBL" id="ADBL01001684">
    <property type="status" value="NOT_ANNOTATED_CDS"/>
    <property type="molecule type" value="Genomic_DNA"/>
</dbReference>
<dbReference type="CDD" id="cd00130">
    <property type="entry name" value="PAS"/>
    <property type="match status" value="1"/>
</dbReference>
<evidence type="ECO:0000256" key="4">
    <source>
        <dbReference type="ARBA" id="ARBA00022679"/>
    </source>
</evidence>
<evidence type="ECO:0000259" key="7">
    <source>
        <dbReference type="PROSITE" id="PS50112"/>
    </source>
</evidence>
<feature type="compositionally biased region" description="Low complexity" evidence="6">
    <location>
        <begin position="312"/>
        <end position="330"/>
    </location>
</feature>
<reference evidence="9" key="5">
    <citation type="submission" date="2015-06" db="UniProtKB">
        <authorList>
            <consortium name="EnsemblFungi"/>
        </authorList>
    </citation>
    <scope>IDENTIFICATION</scope>
    <source>
        <strain evidence="9">ATCC 64411</strain>
    </source>
</reference>
<dbReference type="Pfam" id="PF08447">
    <property type="entry name" value="PAS_3"/>
    <property type="match status" value="1"/>
</dbReference>
<dbReference type="InterPro" id="IPR052162">
    <property type="entry name" value="Sensor_kinase/Photoreceptor"/>
</dbReference>
<reference evidence="10" key="1">
    <citation type="submission" date="2010-05" db="EMBL/GenBank/DDBJ databases">
        <title>The genome sequence of Magnaporthe poae strain ATCC 64411.</title>
        <authorList>
            <person name="Ma L.-J."/>
            <person name="Dead R."/>
            <person name="Young S."/>
            <person name="Zeng Q."/>
            <person name="Koehrsen M."/>
            <person name="Alvarado L."/>
            <person name="Berlin A."/>
            <person name="Chapman S.B."/>
            <person name="Chen Z."/>
            <person name="Freedman E."/>
            <person name="Gellesch M."/>
            <person name="Goldberg J."/>
            <person name="Griggs A."/>
            <person name="Gujja S."/>
            <person name="Heilman E.R."/>
            <person name="Heiman D."/>
            <person name="Hepburn T."/>
            <person name="Howarth C."/>
            <person name="Jen D."/>
            <person name="Larson L."/>
            <person name="Mehta T."/>
            <person name="Neiman D."/>
            <person name="Pearson M."/>
            <person name="Roberts A."/>
            <person name="Saif S."/>
            <person name="Shea T."/>
            <person name="Shenoy N."/>
            <person name="Sisk P."/>
            <person name="Stolte C."/>
            <person name="Sykes S."/>
            <person name="Walk T."/>
            <person name="White J."/>
            <person name="Yandava C."/>
            <person name="Haas B."/>
            <person name="Nusbaum C."/>
            <person name="Birren B."/>
        </authorList>
    </citation>
    <scope>NUCLEOTIDE SEQUENCE [LARGE SCALE GENOMIC DNA]</scope>
    <source>
        <strain evidence="10">ATCC 64411 / 73-15</strain>
    </source>
</reference>
<gene>
    <name evidence="8" type="ORF">MAPG_07009</name>
</gene>
<keyword evidence="5" id="KW-0418">Kinase</keyword>
<organism evidence="9 10">
    <name type="scientific">Magnaporthiopsis poae (strain ATCC 64411 / 73-15)</name>
    <name type="common">Kentucky bluegrass fungus</name>
    <name type="synonym">Magnaporthe poae</name>
    <dbReference type="NCBI Taxonomy" id="644358"/>
    <lineage>
        <taxon>Eukaryota</taxon>
        <taxon>Fungi</taxon>
        <taxon>Dikarya</taxon>
        <taxon>Ascomycota</taxon>
        <taxon>Pezizomycotina</taxon>
        <taxon>Sordariomycetes</taxon>
        <taxon>Sordariomycetidae</taxon>
        <taxon>Magnaporthales</taxon>
        <taxon>Magnaporthaceae</taxon>
        <taxon>Magnaporthiopsis</taxon>
    </lineage>
</organism>
<feature type="domain" description="PAS" evidence="7">
    <location>
        <begin position="500"/>
        <end position="570"/>
    </location>
</feature>
<evidence type="ECO:0000256" key="5">
    <source>
        <dbReference type="ARBA" id="ARBA00022777"/>
    </source>
</evidence>
<evidence type="ECO:0000256" key="1">
    <source>
        <dbReference type="ARBA" id="ARBA00000085"/>
    </source>
</evidence>
<feature type="compositionally biased region" description="Basic and acidic residues" evidence="6">
    <location>
        <begin position="192"/>
        <end position="205"/>
    </location>
</feature>
<keyword evidence="10" id="KW-1185">Reference proteome</keyword>
<dbReference type="InterPro" id="IPR013655">
    <property type="entry name" value="PAS_fold_3"/>
</dbReference>
<feature type="region of interest" description="Disordered" evidence="6">
    <location>
        <begin position="176"/>
        <end position="215"/>
    </location>
</feature>
<evidence type="ECO:0000256" key="6">
    <source>
        <dbReference type="SAM" id="MobiDB-lite"/>
    </source>
</evidence>
<dbReference type="InterPro" id="IPR000014">
    <property type="entry name" value="PAS"/>
</dbReference>
<dbReference type="eggNOG" id="KOG0519">
    <property type="taxonomic scope" value="Eukaryota"/>
</dbReference>
<dbReference type="OrthoDB" id="60033at2759"/>
<evidence type="ECO:0000256" key="3">
    <source>
        <dbReference type="ARBA" id="ARBA00022553"/>
    </source>
</evidence>
<dbReference type="PANTHER" id="PTHR43304">
    <property type="entry name" value="PHYTOCHROME-LIKE PROTEIN CPH1"/>
    <property type="match status" value="1"/>
</dbReference>
<dbReference type="SUPFAM" id="SSF55785">
    <property type="entry name" value="PYP-like sensor domain (PAS domain)"/>
    <property type="match status" value="1"/>
</dbReference>
<dbReference type="EnsemblFungi" id="MAPG_07009T0">
    <property type="protein sequence ID" value="MAPG_07009T0"/>
    <property type="gene ID" value="MAPG_07009"/>
</dbReference>
<evidence type="ECO:0000313" key="9">
    <source>
        <dbReference type="EnsemblFungi" id="MAPG_07009T0"/>
    </source>
</evidence>
<dbReference type="EC" id="2.7.13.3" evidence="2"/>
<dbReference type="VEuPathDB" id="FungiDB:MAPG_07009"/>
<proteinExistence type="predicted"/>
<evidence type="ECO:0000313" key="8">
    <source>
        <dbReference type="EMBL" id="KLU88022.1"/>
    </source>
</evidence>
<reference evidence="9" key="4">
    <citation type="journal article" date="2015" name="G3 (Bethesda)">
        <title>Genome sequences of three phytopathogenic species of the Magnaporthaceae family of fungi.</title>
        <authorList>
            <person name="Okagaki L.H."/>
            <person name="Nunes C.C."/>
            <person name="Sailsbery J."/>
            <person name="Clay B."/>
            <person name="Brown D."/>
            <person name="John T."/>
            <person name="Oh Y."/>
            <person name="Young N."/>
            <person name="Fitzgerald M."/>
            <person name="Haas B.J."/>
            <person name="Zeng Q."/>
            <person name="Young S."/>
            <person name="Adiconis X."/>
            <person name="Fan L."/>
            <person name="Levin J.Z."/>
            <person name="Mitchell T.K."/>
            <person name="Okubara P.A."/>
            <person name="Farman M.L."/>
            <person name="Kohn L.M."/>
            <person name="Birren B."/>
            <person name="Ma L.-J."/>
            <person name="Dean R.A."/>
        </authorList>
    </citation>
    <scope>NUCLEOTIDE SEQUENCE</scope>
    <source>
        <strain evidence="9">ATCC 64411 / 73-15</strain>
    </source>
</reference>
<dbReference type="PROSITE" id="PS50112">
    <property type="entry name" value="PAS"/>
    <property type="match status" value="1"/>
</dbReference>
<protein>
    <recommendedName>
        <fullName evidence="2">histidine kinase</fullName>
        <ecNumber evidence="2">2.7.13.3</ecNumber>
    </recommendedName>
</protein>
<accession>A0A0C4E3K6</accession>
<name>A0A0C4E3K6_MAGP6</name>
<reference evidence="8" key="2">
    <citation type="submission" date="2010-05" db="EMBL/GenBank/DDBJ databases">
        <title>The Genome Sequence of Magnaporthe poae strain ATCC 64411.</title>
        <authorList>
            <consortium name="The Broad Institute Genome Sequencing Platform"/>
            <consortium name="Broad Institute Genome Sequencing Center for Infectious Disease"/>
            <person name="Ma L.-J."/>
            <person name="Dead R."/>
            <person name="Young S."/>
            <person name="Zeng Q."/>
            <person name="Koehrsen M."/>
            <person name="Alvarado L."/>
            <person name="Berlin A."/>
            <person name="Chapman S.B."/>
            <person name="Chen Z."/>
            <person name="Freedman E."/>
            <person name="Gellesch M."/>
            <person name="Goldberg J."/>
            <person name="Griggs A."/>
            <person name="Gujja S."/>
            <person name="Heilman E.R."/>
            <person name="Heiman D."/>
            <person name="Hepburn T."/>
            <person name="Howarth C."/>
            <person name="Jen D."/>
            <person name="Larson L."/>
            <person name="Mehta T."/>
            <person name="Neiman D."/>
            <person name="Pearson M."/>
            <person name="Roberts A."/>
            <person name="Saif S."/>
            <person name="Shea T."/>
            <person name="Shenoy N."/>
            <person name="Sisk P."/>
            <person name="Stolte C."/>
            <person name="Sykes S."/>
            <person name="Walk T."/>
            <person name="White J."/>
            <person name="Yandava C."/>
            <person name="Haas B."/>
            <person name="Nusbaum C."/>
            <person name="Birren B."/>
        </authorList>
    </citation>
    <scope>NUCLEOTIDE SEQUENCE</scope>
    <source>
        <strain evidence="8">ATCC 64411</strain>
    </source>
</reference>
<dbReference type="NCBIfam" id="TIGR00229">
    <property type="entry name" value="sensory_box"/>
    <property type="match status" value="1"/>
</dbReference>
<keyword evidence="3" id="KW-0597">Phosphoprotein</keyword>
<reference evidence="8" key="3">
    <citation type="submission" date="2011-03" db="EMBL/GenBank/DDBJ databases">
        <title>Annotation of Magnaporthe poae ATCC 64411.</title>
        <authorList>
            <person name="Ma L.-J."/>
            <person name="Dead R."/>
            <person name="Young S.K."/>
            <person name="Zeng Q."/>
            <person name="Gargeya S."/>
            <person name="Fitzgerald M."/>
            <person name="Haas B."/>
            <person name="Abouelleil A."/>
            <person name="Alvarado L."/>
            <person name="Arachchi H.M."/>
            <person name="Berlin A."/>
            <person name="Brown A."/>
            <person name="Chapman S.B."/>
            <person name="Chen Z."/>
            <person name="Dunbar C."/>
            <person name="Freedman E."/>
            <person name="Gearin G."/>
            <person name="Gellesch M."/>
            <person name="Goldberg J."/>
            <person name="Griggs A."/>
            <person name="Gujja S."/>
            <person name="Heiman D."/>
            <person name="Howarth C."/>
            <person name="Larson L."/>
            <person name="Lui A."/>
            <person name="MacDonald P.J.P."/>
            <person name="Mehta T."/>
            <person name="Montmayeur A."/>
            <person name="Murphy C."/>
            <person name="Neiman D."/>
            <person name="Pearson M."/>
            <person name="Priest M."/>
            <person name="Roberts A."/>
            <person name="Saif S."/>
            <person name="Shea T."/>
            <person name="Shenoy N."/>
            <person name="Sisk P."/>
            <person name="Stolte C."/>
            <person name="Sykes S."/>
            <person name="Yandava C."/>
            <person name="Wortman J."/>
            <person name="Nusbaum C."/>
            <person name="Birren B."/>
        </authorList>
    </citation>
    <scope>NUCLEOTIDE SEQUENCE</scope>
    <source>
        <strain evidence="8">ATCC 64411</strain>
    </source>
</reference>
<dbReference type="STRING" id="644358.A0A0C4E3K6"/>
<dbReference type="Proteomes" id="UP000011715">
    <property type="component" value="Unassembled WGS sequence"/>
</dbReference>
<feature type="region of interest" description="Disordered" evidence="6">
    <location>
        <begin position="304"/>
        <end position="330"/>
    </location>
</feature>
<comment type="catalytic activity">
    <reaction evidence="1">
        <text>ATP + protein L-histidine = ADP + protein N-phospho-L-histidine.</text>
        <dbReference type="EC" id="2.7.13.3"/>
    </reaction>
</comment>
<dbReference type="SMART" id="SM00091">
    <property type="entry name" value="PAS"/>
    <property type="match status" value="2"/>
</dbReference>
<dbReference type="FunFam" id="3.30.450.20:FF:000099">
    <property type="entry name" value="Sensory box sensor histidine kinase"/>
    <property type="match status" value="1"/>
</dbReference>
<dbReference type="InterPro" id="IPR035965">
    <property type="entry name" value="PAS-like_dom_sf"/>
</dbReference>
<keyword evidence="4" id="KW-0808">Transferase</keyword>
<sequence length="818" mass="90816">MYGNGTCPTLFLRLRLDSTAPPPYAATPITADGLPLHGVASKAGLLHSNLRSSGTSLEDGAVRSGTPFHIPLPYITPGQLAFTAMHFLPMPVLVLNSMKTVVLANEAMGRMLGIVSEPESDGSDDEGAISVLDMLRGQTMSQVGIDMLQQGRLVWLSWETFLDSVANDVCRGSARMHPADAANNGQSANNQDSRDAPTPRGDDTSRPTCVSPEPAANVTKAPLCVEVVVSKKNFGKPKEPWVKRSKKLGQDAYSHAKMLINVWEAEGHAYFTLTFTSTETSLTSVASVKKAVVRQNMLDAADRKSVYTGRPSSVSASSRESGGSVQQSPSSQVINLGLTPFPPLGPPAAIPASSTPSILHKLFTMKDAILDNTQMPVIAMWKDSSVSFPNKAARNLFIRPEEPDPLHEGVGVLRHWDVYDEHFKRKLEPSEYPISVLVRTETPFAGVRIGMYNQEGKKVVYDVLGEAIRDEVTGEFVAGVVTCRDVTKMAQMLATMRELEDEKFRLICDTMPQLVWTATPDGNHDFFNSRWYDYTGLSREDSIGVAWKNPFHPDDMPEQERRWKASLATGEPYAIEYRCRSKAGEWRWFLGRALPLRDKDTLEITKWFAAHISDACTHHLGTCTDIHESMEAKLAAKRLREQLLTVISHAHVTIFTVDTDRKVTMLEGSLSWDATGERYRDHEDGSRWYLGHNMYEVFNRLNSHLEDGERPPFLEPVESILAGRSTEDIQEHGIGLTDYSPISDGRWYRTRFIPVIGKTKTQFGFMDREGAIEGVIGVIFDVTELRAREMDLIEQAKERRQLVANEAAAKDQPPVLAV</sequence>
<dbReference type="AlphaFoldDB" id="A0A0C4E3K6"/>
<dbReference type="PANTHER" id="PTHR43304:SF1">
    <property type="entry name" value="PAC DOMAIN-CONTAINING PROTEIN"/>
    <property type="match status" value="1"/>
</dbReference>